<dbReference type="GO" id="GO:0055052">
    <property type="term" value="C:ATP-binding cassette (ABC) transporter complex, substrate-binding subunit-containing"/>
    <property type="evidence" value="ECO:0007669"/>
    <property type="project" value="TreeGrafter"/>
</dbReference>
<evidence type="ECO:0000256" key="2">
    <source>
        <dbReference type="ARBA" id="ARBA00022448"/>
    </source>
</evidence>
<keyword evidence="3" id="KW-0732">Signal</keyword>
<gene>
    <name evidence="4" type="ORF">FPZ11_14585</name>
</gene>
<dbReference type="InterPro" id="IPR006311">
    <property type="entry name" value="TAT_signal"/>
</dbReference>
<dbReference type="PANTHER" id="PTHR30061">
    <property type="entry name" value="MALTOSE-BINDING PERIPLASMIC PROTEIN"/>
    <property type="match status" value="1"/>
</dbReference>
<comment type="similarity">
    <text evidence="1">Belongs to the bacterial solute-binding protein 1 family.</text>
</comment>
<dbReference type="Pfam" id="PF01547">
    <property type="entry name" value="SBP_bac_1"/>
    <property type="match status" value="1"/>
</dbReference>
<organism evidence="4 5">
    <name type="scientific">Humibacter ginsenosidimutans</name>
    <dbReference type="NCBI Taxonomy" id="2599293"/>
    <lineage>
        <taxon>Bacteria</taxon>
        <taxon>Bacillati</taxon>
        <taxon>Actinomycetota</taxon>
        <taxon>Actinomycetes</taxon>
        <taxon>Micrococcales</taxon>
        <taxon>Microbacteriaceae</taxon>
        <taxon>Humibacter</taxon>
    </lineage>
</organism>
<sequence>MPQHPTAALSRRSLLMAGGAVATTFLLAGCGTNLQSTSAGSASKAPLVYWGKWAAGTPQAKLFNSIIKDYAAKTGQKVTVQWIGNGEETQVKNAIATGSGPDIYDSSIDHTAEFRAAGALGDMSAIFDTEIPGEGKTIKQVLPKSVLKAISDKKGYGFVPHSVFSEGLWYDAAVDTDFGTNPPATFDDFLDHAKQSKASTGKQPIALDGTVNSYNAFWIFQLMLATGGPGTLASLSTSASAWDKPAVRKAAEELQKLVADDLFQKDYMATKYPDAQNAWARGEQLYNLNGTWLASETASSRSSTQKPKVMAFPPVTAGKPSVVTVGALGWAANPNSKKQAQIAQFLAFAMQKKYGDRIATDADNIPARADSPAPAALAGLKKSIGSTTTISLDFDGVATTAAQWWNDVFLPLDDKFIGGSLNVDQFLAQGKAQTAALLSK</sequence>
<dbReference type="SUPFAM" id="SSF53850">
    <property type="entry name" value="Periplasmic binding protein-like II"/>
    <property type="match status" value="1"/>
</dbReference>
<dbReference type="OrthoDB" id="8663148at2"/>
<keyword evidence="2" id="KW-0813">Transport</keyword>
<dbReference type="Proteomes" id="UP000320216">
    <property type="component" value="Chromosome"/>
</dbReference>
<dbReference type="GO" id="GO:1901982">
    <property type="term" value="F:maltose binding"/>
    <property type="evidence" value="ECO:0007669"/>
    <property type="project" value="TreeGrafter"/>
</dbReference>
<evidence type="ECO:0000313" key="4">
    <source>
        <dbReference type="EMBL" id="QDZ15832.1"/>
    </source>
</evidence>
<keyword evidence="5" id="KW-1185">Reference proteome</keyword>
<dbReference type="RefSeq" id="WP_146321866.1">
    <property type="nucleotide sequence ID" value="NZ_CP042305.1"/>
</dbReference>
<evidence type="ECO:0000256" key="3">
    <source>
        <dbReference type="ARBA" id="ARBA00022729"/>
    </source>
</evidence>
<dbReference type="AlphaFoldDB" id="A0A5B8M8A4"/>
<dbReference type="EMBL" id="CP042305">
    <property type="protein sequence ID" value="QDZ15832.1"/>
    <property type="molecule type" value="Genomic_DNA"/>
</dbReference>
<protein>
    <submittedName>
        <fullName evidence="4">Extracellular solute-binding protein</fullName>
    </submittedName>
</protein>
<dbReference type="GO" id="GO:0015768">
    <property type="term" value="P:maltose transport"/>
    <property type="evidence" value="ECO:0007669"/>
    <property type="project" value="TreeGrafter"/>
</dbReference>
<proteinExistence type="inferred from homology"/>
<dbReference type="KEGG" id="huw:FPZ11_14585"/>
<accession>A0A5B8M8A4</accession>
<dbReference type="PROSITE" id="PS51318">
    <property type="entry name" value="TAT"/>
    <property type="match status" value="1"/>
</dbReference>
<dbReference type="PANTHER" id="PTHR30061:SF50">
    <property type="entry name" value="MALTOSE_MALTODEXTRIN-BINDING PERIPLASMIC PROTEIN"/>
    <property type="match status" value="1"/>
</dbReference>
<dbReference type="GO" id="GO:0042956">
    <property type="term" value="P:maltodextrin transmembrane transport"/>
    <property type="evidence" value="ECO:0007669"/>
    <property type="project" value="TreeGrafter"/>
</dbReference>
<dbReference type="Gene3D" id="3.40.190.10">
    <property type="entry name" value="Periplasmic binding protein-like II"/>
    <property type="match status" value="2"/>
</dbReference>
<evidence type="ECO:0000313" key="5">
    <source>
        <dbReference type="Proteomes" id="UP000320216"/>
    </source>
</evidence>
<dbReference type="InterPro" id="IPR006059">
    <property type="entry name" value="SBP"/>
</dbReference>
<reference evidence="4 5" key="1">
    <citation type="submission" date="2019-07" db="EMBL/GenBank/DDBJ databases">
        <title>Full genome sequence of Humibacter sp. WJ7-1.</title>
        <authorList>
            <person name="Im W.-T."/>
        </authorList>
    </citation>
    <scope>NUCLEOTIDE SEQUENCE [LARGE SCALE GENOMIC DNA]</scope>
    <source>
        <strain evidence="4 5">WJ7-1</strain>
    </source>
</reference>
<name>A0A5B8M8A4_9MICO</name>
<evidence type="ECO:0000256" key="1">
    <source>
        <dbReference type="ARBA" id="ARBA00008520"/>
    </source>
</evidence>